<evidence type="ECO:0000313" key="1">
    <source>
        <dbReference type="EMBL" id="SMX54755.1"/>
    </source>
</evidence>
<evidence type="ECO:0000313" key="2">
    <source>
        <dbReference type="Proteomes" id="UP000195514"/>
    </source>
</evidence>
<reference evidence="2" key="1">
    <citation type="submission" date="2017-05" db="EMBL/GenBank/DDBJ databases">
        <authorList>
            <person name="Kirkegaard R."/>
            <person name="Mcilroy J S."/>
        </authorList>
    </citation>
    <scope>NUCLEOTIDE SEQUENCE [LARGE SCALE GENOMIC DNA]</scope>
</reference>
<gene>
    <name evidence="1" type="ORF">CFX1CAM_1690</name>
</gene>
<organism evidence="1 2">
    <name type="scientific">Candidatus Brevifilum fermentans</name>
    <dbReference type="NCBI Taxonomy" id="1986204"/>
    <lineage>
        <taxon>Bacteria</taxon>
        <taxon>Bacillati</taxon>
        <taxon>Chloroflexota</taxon>
        <taxon>Anaerolineae</taxon>
        <taxon>Anaerolineales</taxon>
        <taxon>Anaerolineaceae</taxon>
        <taxon>Candidatus Brevifilum</taxon>
    </lineage>
</organism>
<proteinExistence type="predicted"/>
<name>A0A1Y6K501_9CHLR</name>
<keyword evidence="2" id="KW-1185">Reference proteome</keyword>
<protein>
    <submittedName>
        <fullName evidence="1">Uncharacterized protein</fullName>
    </submittedName>
</protein>
<dbReference type="Proteomes" id="UP000195514">
    <property type="component" value="Chromosome I"/>
</dbReference>
<dbReference type="KEGG" id="abat:CFX1CAM_1690"/>
<dbReference type="AlphaFoldDB" id="A0A1Y6K501"/>
<sequence length="48" mass="5542">MGLSLRISLILLLGLLMVPSLSLQEYAQFNRVEISRELLGARTRRKRE</sequence>
<accession>A0A1Y6K501</accession>
<dbReference type="EMBL" id="LT859958">
    <property type="protein sequence ID" value="SMX54755.1"/>
    <property type="molecule type" value="Genomic_DNA"/>
</dbReference>